<sequence length="42" mass="4882">MVYVSYLVHQDCYGFNELESLVRTAPWVATGIDPREEFIGFQ</sequence>
<organism evidence="1">
    <name type="scientific">Tuwongella immobilis</name>
    <dbReference type="NCBI Taxonomy" id="692036"/>
    <lineage>
        <taxon>Bacteria</taxon>
        <taxon>Pseudomonadati</taxon>
        <taxon>Planctomycetota</taxon>
        <taxon>Planctomycetia</taxon>
        <taxon>Gemmatales</taxon>
        <taxon>Gemmataceae</taxon>
        <taxon>Tuwongella</taxon>
    </lineage>
</organism>
<dbReference type="AlphaFoldDB" id="A0A6C2YI73"/>
<name>A0A6C2YI73_9BACT</name>
<dbReference type="EMBL" id="LR586016">
    <property type="protein sequence ID" value="VIP00971.1"/>
    <property type="molecule type" value="Genomic_DNA"/>
</dbReference>
<evidence type="ECO:0000313" key="1">
    <source>
        <dbReference type="EMBL" id="VIP00971.1"/>
    </source>
</evidence>
<dbReference type="InParanoid" id="A0A6C2YI73"/>
<keyword evidence="2" id="KW-1185">Reference proteome</keyword>
<reference evidence="1" key="1">
    <citation type="submission" date="2019-04" db="EMBL/GenBank/DDBJ databases">
        <authorList>
            <consortium name="Science for Life Laboratories"/>
        </authorList>
    </citation>
    <scope>NUCLEOTIDE SEQUENCE</scope>
    <source>
        <strain evidence="1">MBLW1</strain>
    </source>
</reference>
<dbReference type="Proteomes" id="UP000464378">
    <property type="component" value="Chromosome"/>
</dbReference>
<protein>
    <submittedName>
        <fullName evidence="1">Uncharacterized protein</fullName>
    </submittedName>
</protein>
<gene>
    <name evidence="1" type="ORF">GMBLW1_29890</name>
</gene>
<accession>A0A6C2YI73</accession>
<dbReference type="KEGG" id="tim:GMBLW1_29890"/>
<dbReference type="EMBL" id="LR593887">
    <property type="protein sequence ID" value="VTR97360.1"/>
    <property type="molecule type" value="Genomic_DNA"/>
</dbReference>
<proteinExistence type="predicted"/>
<evidence type="ECO:0000313" key="2">
    <source>
        <dbReference type="Proteomes" id="UP000464378"/>
    </source>
</evidence>